<gene>
    <name evidence="2" type="ORF">Vqi01_58880</name>
</gene>
<evidence type="ECO:0000313" key="2">
    <source>
        <dbReference type="EMBL" id="GIJ30726.1"/>
    </source>
</evidence>
<dbReference type="Proteomes" id="UP000653076">
    <property type="component" value="Unassembled WGS sequence"/>
</dbReference>
<feature type="region of interest" description="Disordered" evidence="1">
    <location>
        <begin position="45"/>
        <end position="72"/>
    </location>
</feature>
<evidence type="ECO:0000256" key="1">
    <source>
        <dbReference type="SAM" id="MobiDB-lite"/>
    </source>
</evidence>
<name>A0ABQ4JJU5_9ACTN</name>
<accession>A0ABQ4JJU5</accession>
<protein>
    <recommendedName>
        <fullName evidence="4">Transposase</fullName>
    </recommendedName>
</protein>
<feature type="compositionally biased region" description="Basic and acidic residues" evidence="1">
    <location>
        <begin position="45"/>
        <end position="56"/>
    </location>
</feature>
<proteinExistence type="predicted"/>
<keyword evidence="3" id="KW-1185">Reference proteome</keyword>
<evidence type="ECO:0000313" key="3">
    <source>
        <dbReference type="Proteomes" id="UP000653076"/>
    </source>
</evidence>
<evidence type="ECO:0008006" key="4">
    <source>
        <dbReference type="Google" id="ProtNLM"/>
    </source>
</evidence>
<dbReference type="PROSITE" id="PS51257">
    <property type="entry name" value="PROKAR_LIPOPROTEIN"/>
    <property type="match status" value="1"/>
</dbReference>
<reference evidence="2 3" key="1">
    <citation type="submission" date="2021-01" db="EMBL/GenBank/DDBJ databases">
        <title>Whole genome shotgun sequence of Verrucosispora qiuiae NBRC 106684.</title>
        <authorList>
            <person name="Komaki H."/>
            <person name="Tamura T."/>
        </authorList>
    </citation>
    <scope>NUCLEOTIDE SEQUENCE [LARGE SCALE GENOMIC DNA]</scope>
    <source>
        <strain evidence="2 3">NBRC 106684</strain>
    </source>
</reference>
<comment type="caution">
    <text evidence="2">The sequence shown here is derived from an EMBL/GenBank/DDBJ whole genome shotgun (WGS) entry which is preliminary data.</text>
</comment>
<sequence>MPRSWGSLPGLSAGCPVGGWLPIRVDRLPDHLGVWVSQACQQQRDADGTVRGERVPGLEQAPLGLGERKRLQ</sequence>
<dbReference type="EMBL" id="BOPC01000137">
    <property type="protein sequence ID" value="GIJ30726.1"/>
    <property type="molecule type" value="Genomic_DNA"/>
</dbReference>
<organism evidence="2 3">
    <name type="scientific">Micromonospora qiuiae</name>
    <dbReference type="NCBI Taxonomy" id="502268"/>
    <lineage>
        <taxon>Bacteria</taxon>
        <taxon>Bacillati</taxon>
        <taxon>Actinomycetota</taxon>
        <taxon>Actinomycetes</taxon>
        <taxon>Micromonosporales</taxon>
        <taxon>Micromonosporaceae</taxon>
        <taxon>Micromonospora</taxon>
    </lineage>
</organism>